<dbReference type="Gene3D" id="3.30.450.20">
    <property type="entry name" value="PAS domain"/>
    <property type="match status" value="3"/>
</dbReference>
<feature type="domain" description="PAC" evidence="11">
    <location>
        <begin position="215"/>
        <end position="269"/>
    </location>
</feature>
<dbReference type="Pfam" id="PF13426">
    <property type="entry name" value="PAS_9"/>
    <property type="match status" value="1"/>
</dbReference>
<dbReference type="Proteomes" id="UP001557485">
    <property type="component" value="Unassembled WGS sequence"/>
</dbReference>
<dbReference type="PROSITE" id="PS50112">
    <property type="entry name" value="PAS"/>
    <property type="match status" value="3"/>
</dbReference>
<dbReference type="PANTHER" id="PTHR43047">
    <property type="entry name" value="TWO-COMPONENT HISTIDINE PROTEIN KINASE"/>
    <property type="match status" value="1"/>
</dbReference>
<feature type="coiled-coil region" evidence="7">
    <location>
        <begin position="253"/>
        <end position="280"/>
    </location>
</feature>
<dbReference type="InterPro" id="IPR000700">
    <property type="entry name" value="PAS-assoc_C"/>
</dbReference>
<dbReference type="CDD" id="cd00082">
    <property type="entry name" value="HisKA"/>
    <property type="match status" value="1"/>
</dbReference>
<keyword evidence="3 6" id="KW-0597">Phosphoprotein</keyword>
<dbReference type="InterPro" id="IPR036097">
    <property type="entry name" value="HisK_dim/P_sf"/>
</dbReference>
<dbReference type="PROSITE" id="PS50109">
    <property type="entry name" value="HIS_KIN"/>
    <property type="match status" value="1"/>
</dbReference>
<dbReference type="SMART" id="SM00387">
    <property type="entry name" value="HATPase_c"/>
    <property type="match status" value="1"/>
</dbReference>
<feature type="domain" description="Response regulatory" evidence="9">
    <location>
        <begin position="736"/>
        <end position="853"/>
    </location>
</feature>
<dbReference type="EC" id="2.7.13.3" evidence="2"/>
<feature type="domain" description="Histidine kinase" evidence="8">
    <location>
        <begin position="414"/>
        <end position="635"/>
    </location>
</feature>
<evidence type="ECO:0000256" key="7">
    <source>
        <dbReference type="SAM" id="Coils"/>
    </source>
</evidence>
<evidence type="ECO:0000313" key="13">
    <source>
        <dbReference type="Proteomes" id="UP001557485"/>
    </source>
</evidence>
<feature type="domain" description="PAS" evidence="10">
    <location>
        <begin position="270"/>
        <end position="325"/>
    </location>
</feature>
<comment type="catalytic activity">
    <reaction evidence="1">
        <text>ATP + protein L-histidine = ADP + protein N-phospho-L-histidine.</text>
        <dbReference type="EC" id="2.7.13.3"/>
    </reaction>
</comment>
<feature type="domain" description="PAS" evidence="10">
    <location>
        <begin position="23"/>
        <end position="78"/>
    </location>
</feature>
<evidence type="ECO:0000259" key="8">
    <source>
        <dbReference type="PROSITE" id="PS50109"/>
    </source>
</evidence>
<dbReference type="Pfam" id="PF00512">
    <property type="entry name" value="HisKA"/>
    <property type="match status" value="1"/>
</dbReference>
<dbReference type="EMBL" id="JBFRYA010000004">
    <property type="protein sequence ID" value="MEX1668593.1"/>
    <property type="molecule type" value="Genomic_DNA"/>
</dbReference>
<dbReference type="SMART" id="SM00086">
    <property type="entry name" value="PAC"/>
    <property type="match status" value="1"/>
</dbReference>
<dbReference type="NCBIfam" id="TIGR00229">
    <property type="entry name" value="sensory_box"/>
    <property type="match status" value="2"/>
</dbReference>
<evidence type="ECO:0000259" key="10">
    <source>
        <dbReference type="PROSITE" id="PS50112"/>
    </source>
</evidence>
<dbReference type="SMART" id="SM00091">
    <property type="entry name" value="PAS"/>
    <property type="match status" value="3"/>
</dbReference>
<sequence length="859" mass="95563">MGATDSERELLLQHRMVEELAAKHQEFKTLTDLLEEIVFRCDDSGQLTLLNSAWTRKTGWPVNECLGRRFVEFIEDSDALSQLSSNLYDDEPLITELRIASRFGDVKTFSMRARRSGSAWYGSLYDVTELHLAMNALEESREQARKLALVASRTDNLVIISDAKGRIEWVNQSFTLITGYSLQEVRGKTPGSFLQSQETNIETIKKMKLGLIHGKGFNVEILNCSKEGRPYWLAIDCSPVHNERGELVNFIAVEREITERKQAEQALRDSEQHYRNILNTVSEPIFYCDTALQIQFANPAWQNLTGQVFNSESPQHLQHFIHPEDIPLLENARDNICAGLPPSRQELRLQDSQKNWRRIELLLSSNGVSSRGRTQHLTGALFDVDERWQQTQAILQSKAEAEELSKSRTRFVANMSHEIRTPLNAILGMGSVLQETELNPEQREYLDTLCNGGKALLALVNDVLDLSKLDSDDIQLEQIEFHLGELCEEAVDIIAARVEEKNLSLTMHCTPSVPQVVIGDPHRIRQLLINLLGNAVKFTTHGGITITLDWLPVRPSGGNLQLNIIDTGIGIPQDRIASLFNAFIQADTSTTRRYGGTGLGLAICQQICTVMGGKIDITSTLGVGSSFNCQLPFTTGIAESPTHDNTLRGINLDKRGDLVSQSLAHCMGYRYQAEQSPDGRSSLKLIADDGNILSLKSPQSSAVLTPNRLLRKLQALDKQSPQTSIPRTDRGESSLRILIAEDSIPNQMVVDAMLKQLGYKQVSIVDNGQLAVEAASQAEFDLILLDIHMPVMDGLSAARAIRDHLQEATPTIVAASADVTTDARKDANDAGFDDWLPKPFTRELLQALLEKTSAQLNIS</sequence>
<dbReference type="InterPro" id="IPR004358">
    <property type="entry name" value="Sig_transdc_His_kin-like_C"/>
</dbReference>
<dbReference type="SUPFAM" id="SSF55785">
    <property type="entry name" value="PYP-like sensor domain (PAS domain)"/>
    <property type="match status" value="3"/>
</dbReference>
<evidence type="ECO:0000256" key="6">
    <source>
        <dbReference type="PROSITE-ProRule" id="PRU00169"/>
    </source>
</evidence>
<dbReference type="InterPro" id="IPR000014">
    <property type="entry name" value="PAS"/>
</dbReference>
<dbReference type="SUPFAM" id="SSF52172">
    <property type="entry name" value="CheY-like"/>
    <property type="match status" value="1"/>
</dbReference>
<dbReference type="Pfam" id="PF02518">
    <property type="entry name" value="HATPase_c"/>
    <property type="match status" value="1"/>
</dbReference>
<dbReference type="InterPro" id="IPR036890">
    <property type="entry name" value="HATPase_C_sf"/>
</dbReference>
<reference evidence="12 13" key="1">
    <citation type="journal article" date="2011" name="Int. J. Syst. Evol. Microbiol.">
        <title>Zhongshania antarctica gen. nov., sp. nov. and Zhongshania guokunii sp. nov., gammaproteobacteria respectively isolated from coastal attached (fast) ice and surface seawater of the Antarctic.</title>
        <authorList>
            <person name="Li H.J."/>
            <person name="Zhang X.Y."/>
            <person name="Chen C.X."/>
            <person name="Zhang Y.J."/>
            <person name="Gao Z.M."/>
            <person name="Yu Y."/>
            <person name="Chen X.L."/>
            <person name="Chen B."/>
            <person name="Zhang Y.Z."/>
        </authorList>
    </citation>
    <scope>NUCLEOTIDE SEQUENCE [LARGE SCALE GENOMIC DNA]</scope>
    <source>
        <strain evidence="12 13">ZS6-22T</strain>
    </source>
</reference>
<dbReference type="RefSeq" id="WP_368380876.1">
    <property type="nucleotide sequence ID" value="NZ_JBFRYA010000004.1"/>
</dbReference>
<comment type="caution">
    <text evidence="12">The sequence shown here is derived from an EMBL/GenBank/DDBJ whole genome shotgun (WGS) entry which is preliminary data.</text>
</comment>
<gene>
    <name evidence="12" type="ORF">AB4876_06700</name>
</gene>
<evidence type="ECO:0000256" key="3">
    <source>
        <dbReference type="ARBA" id="ARBA00022553"/>
    </source>
</evidence>
<name>A0ABV3U624_9GAMM</name>
<dbReference type="InterPro" id="IPR035965">
    <property type="entry name" value="PAS-like_dom_sf"/>
</dbReference>
<protein>
    <recommendedName>
        <fullName evidence="2">histidine kinase</fullName>
        <ecNumber evidence="2">2.7.13.3</ecNumber>
    </recommendedName>
</protein>
<accession>A0ABV3U624</accession>
<keyword evidence="5" id="KW-0418">Kinase</keyword>
<dbReference type="CDD" id="cd16922">
    <property type="entry name" value="HATPase_EvgS-ArcB-TorS-like"/>
    <property type="match status" value="1"/>
</dbReference>
<dbReference type="PRINTS" id="PR00344">
    <property type="entry name" value="BCTRLSENSOR"/>
</dbReference>
<evidence type="ECO:0000256" key="2">
    <source>
        <dbReference type="ARBA" id="ARBA00012438"/>
    </source>
</evidence>
<keyword evidence="13" id="KW-1185">Reference proteome</keyword>
<dbReference type="SUPFAM" id="SSF47384">
    <property type="entry name" value="Homodimeric domain of signal transducing histidine kinase"/>
    <property type="match status" value="1"/>
</dbReference>
<organism evidence="12 13">
    <name type="scientific">Zhongshania guokunii</name>
    <dbReference type="NCBI Taxonomy" id="641783"/>
    <lineage>
        <taxon>Bacteria</taxon>
        <taxon>Pseudomonadati</taxon>
        <taxon>Pseudomonadota</taxon>
        <taxon>Gammaproteobacteria</taxon>
        <taxon>Cellvibrionales</taxon>
        <taxon>Spongiibacteraceae</taxon>
        <taxon>Zhongshania</taxon>
    </lineage>
</organism>
<evidence type="ECO:0000259" key="9">
    <source>
        <dbReference type="PROSITE" id="PS50110"/>
    </source>
</evidence>
<dbReference type="Gene3D" id="3.40.50.2300">
    <property type="match status" value="1"/>
</dbReference>
<proteinExistence type="predicted"/>
<dbReference type="InterPro" id="IPR001610">
    <property type="entry name" value="PAC"/>
</dbReference>
<dbReference type="InterPro" id="IPR005467">
    <property type="entry name" value="His_kinase_dom"/>
</dbReference>
<dbReference type="SMART" id="SM00388">
    <property type="entry name" value="HisKA"/>
    <property type="match status" value="1"/>
</dbReference>
<dbReference type="Pfam" id="PF13188">
    <property type="entry name" value="PAS_8"/>
    <property type="match status" value="1"/>
</dbReference>
<dbReference type="Pfam" id="PF00072">
    <property type="entry name" value="Response_reg"/>
    <property type="match status" value="1"/>
</dbReference>
<dbReference type="Gene3D" id="1.10.287.130">
    <property type="match status" value="1"/>
</dbReference>
<evidence type="ECO:0000256" key="5">
    <source>
        <dbReference type="ARBA" id="ARBA00022777"/>
    </source>
</evidence>
<dbReference type="CDD" id="cd17546">
    <property type="entry name" value="REC_hyHK_CKI1_RcsC-like"/>
    <property type="match status" value="1"/>
</dbReference>
<dbReference type="SUPFAM" id="SSF55874">
    <property type="entry name" value="ATPase domain of HSP90 chaperone/DNA topoisomerase II/histidine kinase"/>
    <property type="match status" value="1"/>
</dbReference>
<dbReference type="SMART" id="SM00448">
    <property type="entry name" value="REC"/>
    <property type="match status" value="1"/>
</dbReference>
<keyword evidence="7" id="KW-0175">Coiled coil</keyword>
<dbReference type="Gene3D" id="3.30.565.10">
    <property type="entry name" value="Histidine kinase-like ATPase, C-terminal domain"/>
    <property type="match status" value="1"/>
</dbReference>
<dbReference type="InterPro" id="IPR003661">
    <property type="entry name" value="HisK_dim/P_dom"/>
</dbReference>
<dbReference type="InterPro" id="IPR011006">
    <property type="entry name" value="CheY-like_superfamily"/>
</dbReference>
<dbReference type="CDD" id="cd00130">
    <property type="entry name" value="PAS"/>
    <property type="match status" value="3"/>
</dbReference>
<dbReference type="InterPro" id="IPR003594">
    <property type="entry name" value="HATPase_dom"/>
</dbReference>
<dbReference type="PROSITE" id="PS50110">
    <property type="entry name" value="RESPONSE_REGULATORY"/>
    <property type="match status" value="1"/>
</dbReference>
<feature type="domain" description="PAS" evidence="10">
    <location>
        <begin position="143"/>
        <end position="189"/>
    </location>
</feature>
<feature type="modified residue" description="4-aspartylphosphate" evidence="6">
    <location>
        <position position="786"/>
    </location>
</feature>
<evidence type="ECO:0000256" key="1">
    <source>
        <dbReference type="ARBA" id="ARBA00000085"/>
    </source>
</evidence>
<dbReference type="PROSITE" id="PS50113">
    <property type="entry name" value="PAC"/>
    <property type="match status" value="1"/>
</dbReference>
<evidence type="ECO:0000313" key="12">
    <source>
        <dbReference type="EMBL" id="MEX1668593.1"/>
    </source>
</evidence>
<evidence type="ECO:0000259" key="11">
    <source>
        <dbReference type="PROSITE" id="PS50113"/>
    </source>
</evidence>
<dbReference type="InterPro" id="IPR001789">
    <property type="entry name" value="Sig_transdc_resp-reg_receiver"/>
</dbReference>
<keyword evidence="4" id="KW-0808">Transferase</keyword>
<evidence type="ECO:0000256" key="4">
    <source>
        <dbReference type="ARBA" id="ARBA00022679"/>
    </source>
</evidence>